<feature type="compositionally biased region" description="Acidic residues" evidence="5">
    <location>
        <begin position="850"/>
        <end position="861"/>
    </location>
</feature>
<keyword evidence="3" id="KW-0067">ATP-binding</keyword>
<dbReference type="Pfam" id="PF00005">
    <property type="entry name" value="ABC_tran"/>
    <property type="match status" value="2"/>
</dbReference>
<keyword evidence="2" id="KW-0547">Nucleotide-binding</keyword>
<dbReference type="SMART" id="SM00382">
    <property type="entry name" value="AAA"/>
    <property type="match status" value="2"/>
</dbReference>
<dbReference type="Gene3D" id="3.40.50.300">
    <property type="entry name" value="P-loop containing nucleotide triphosphate hydrolases"/>
    <property type="match status" value="2"/>
</dbReference>
<evidence type="ECO:0000256" key="5">
    <source>
        <dbReference type="SAM" id="MobiDB-lite"/>
    </source>
</evidence>
<feature type="domain" description="ABC transporter" evidence="6">
    <location>
        <begin position="200"/>
        <end position="524"/>
    </location>
</feature>
<feature type="domain" description="ABC transporter" evidence="6">
    <location>
        <begin position="625"/>
        <end position="868"/>
    </location>
</feature>
<dbReference type="Proteomes" id="UP001176521">
    <property type="component" value="Unassembled WGS sequence"/>
</dbReference>
<reference evidence="7" key="1">
    <citation type="journal article" date="2023" name="PhytoFront">
        <title>Draft Genome Resources of Seven Strains of Tilletia horrida, Causal Agent of Kernel Smut of Rice.</title>
        <authorList>
            <person name="Khanal S."/>
            <person name="Antony Babu S."/>
            <person name="Zhou X.G."/>
        </authorList>
    </citation>
    <scope>NUCLEOTIDE SEQUENCE</scope>
    <source>
        <strain evidence="7">TX3</strain>
    </source>
</reference>
<dbReference type="InterPro" id="IPR003439">
    <property type="entry name" value="ABC_transporter-like_ATP-bd"/>
</dbReference>
<dbReference type="GO" id="GO:0016887">
    <property type="term" value="F:ATP hydrolysis activity"/>
    <property type="evidence" value="ECO:0007669"/>
    <property type="project" value="InterPro"/>
</dbReference>
<dbReference type="InterPro" id="IPR032781">
    <property type="entry name" value="ABC_tran_Xtn"/>
</dbReference>
<dbReference type="PROSITE" id="PS50893">
    <property type="entry name" value="ABC_TRANSPORTER_2"/>
    <property type="match status" value="2"/>
</dbReference>
<dbReference type="PANTHER" id="PTHR19211">
    <property type="entry name" value="ATP-BINDING TRANSPORT PROTEIN-RELATED"/>
    <property type="match status" value="1"/>
</dbReference>
<keyword evidence="1" id="KW-0677">Repeat</keyword>
<dbReference type="PANTHER" id="PTHR19211:SF135">
    <property type="entry name" value="ATPASE, PUTATIVE (AFU_ORTHOLOGUE AFUA_1G16440)-RELATED"/>
    <property type="match status" value="1"/>
</dbReference>
<dbReference type="InterPro" id="IPR027417">
    <property type="entry name" value="P-loop_NTPase"/>
</dbReference>
<sequence>MTTVDKASLLKELPPVILQTLTILKTLPKLEAALDDFLLADPTTAPRDPAQLEQSARPILLDAGLGKKNAAETIEGWNRRIAQAQAQTGSDAAGAGPGGEEEAAPAEKSTNGDQNAPIATASTTPSQKTKKATPSKSEAEKKSTAASGTKHKVAKEAAPTTALDNDIAELGDYLAGVQITATSQETRFSIDAIEHTSQELDLKLVTISIAERELIVDAHLRIKDGIHYGLVARNGEGKSTLLRAMADNLIPGLPPHLKIQLVSQLEVESLATSNSTDQEDRVLSVIDVVLASDKQRHRLEREMQILSTALETGSEEVVRKAVLNIELLRTKDELDDARRLALRRSGARGAAARQHLIQMEAKMERAKEVLNSTEDLHRDFTAEATESSAAIGLQLTNMDASAAPARARQILRGLGFSEERIDAPYTTLSGGWRSRASLASALTQQANILLLDEPVNYLDLPAVLFLQRFIQDRETAVVTVSHDREFLDNVAEELIVLRKQQLTYFGGNLTQYETTTRRTRKNLLKQQSAMDKKKEHIEKSIAAGIKQAKSSGDDKKMRMVKSRQKKLDDRWGIERSAKGHRFKINRDFAGYSLTARAALVIEELDKPIHFTFPNPAPLRFPGALAHLDHVSFAYPAASGTPSQMVIEDVTLTIGEGERVALVGPNGHGKSTIAALISNSGRAPTKGSMSHHPRARIGLYAQHTIENLTGAEVPPNQTALAHFMAHTAKGAADVAGLPPAGLDEYRARAFLGQLGLHGRTADALPLRMLSGGQKVRLGLAEVFWDAPDLVILDEVTTHLDSDTIDALIDALRAYEGAILLVTHDRHACKRIVEGAKRPRAELEDGQGGGDGSEEESSSEESDGSGGGAGAGAAKKKVGRTYLVENGRLTLLAGGIQDYASRVERKVEREMF</sequence>
<dbReference type="InterPro" id="IPR050611">
    <property type="entry name" value="ABCF"/>
</dbReference>
<dbReference type="CDD" id="cd03221">
    <property type="entry name" value="ABCF_EF-3"/>
    <property type="match status" value="1"/>
</dbReference>
<name>A0AAN6JPW2_9BASI</name>
<dbReference type="PROSITE" id="PS00211">
    <property type="entry name" value="ABC_TRANSPORTER_1"/>
    <property type="match status" value="2"/>
</dbReference>
<dbReference type="InterPro" id="IPR017871">
    <property type="entry name" value="ABC_transporter-like_CS"/>
</dbReference>
<dbReference type="AlphaFoldDB" id="A0AAN6JPW2"/>
<dbReference type="InterPro" id="IPR003593">
    <property type="entry name" value="AAA+_ATPase"/>
</dbReference>
<evidence type="ECO:0000256" key="1">
    <source>
        <dbReference type="ARBA" id="ARBA00022737"/>
    </source>
</evidence>
<keyword evidence="4" id="KW-0175">Coiled coil</keyword>
<evidence type="ECO:0000256" key="4">
    <source>
        <dbReference type="SAM" id="Coils"/>
    </source>
</evidence>
<dbReference type="EMBL" id="JAPDMQ010000004">
    <property type="protein sequence ID" value="KAK0541089.1"/>
    <property type="molecule type" value="Genomic_DNA"/>
</dbReference>
<comment type="caution">
    <text evidence="7">The sequence shown here is derived from an EMBL/GenBank/DDBJ whole genome shotgun (WGS) entry which is preliminary data.</text>
</comment>
<proteinExistence type="predicted"/>
<organism evidence="7 8">
    <name type="scientific">Tilletia horrida</name>
    <dbReference type="NCBI Taxonomy" id="155126"/>
    <lineage>
        <taxon>Eukaryota</taxon>
        <taxon>Fungi</taxon>
        <taxon>Dikarya</taxon>
        <taxon>Basidiomycota</taxon>
        <taxon>Ustilaginomycotina</taxon>
        <taxon>Exobasidiomycetes</taxon>
        <taxon>Tilletiales</taxon>
        <taxon>Tilletiaceae</taxon>
        <taxon>Tilletia</taxon>
    </lineage>
</organism>
<feature type="region of interest" description="Disordered" evidence="5">
    <location>
        <begin position="837"/>
        <end position="873"/>
    </location>
</feature>
<gene>
    <name evidence="7" type="ORF">OC842_000178</name>
</gene>
<feature type="coiled-coil region" evidence="4">
    <location>
        <begin position="320"/>
        <end position="383"/>
    </location>
</feature>
<keyword evidence="8" id="KW-1185">Reference proteome</keyword>
<feature type="region of interest" description="Disordered" evidence="5">
    <location>
        <begin position="84"/>
        <end position="157"/>
    </location>
</feature>
<evidence type="ECO:0000313" key="7">
    <source>
        <dbReference type="EMBL" id="KAK0541089.1"/>
    </source>
</evidence>
<evidence type="ECO:0000313" key="8">
    <source>
        <dbReference type="Proteomes" id="UP001176521"/>
    </source>
</evidence>
<protein>
    <recommendedName>
        <fullName evidence="6">ABC transporter domain-containing protein</fullName>
    </recommendedName>
</protein>
<accession>A0AAN6JPW2</accession>
<dbReference type="Pfam" id="PF12848">
    <property type="entry name" value="ABC_tran_Xtn"/>
    <property type="match status" value="1"/>
</dbReference>
<dbReference type="GO" id="GO:0005524">
    <property type="term" value="F:ATP binding"/>
    <property type="evidence" value="ECO:0007669"/>
    <property type="project" value="UniProtKB-KW"/>
</dbReference>
<evidence type="ECO:0000259" key="6">
    <source>
        <dbReference type="PROSITE" id="PS50893"/>
    </source>
</evidence>
<dbReference type="SUPFAM" id="SSF52540">
    <property type="entry name" value="P-loop containing nucleoside triphosphate hydrolases"/>
    <property type="match status" value="2"/>
</dbReference>
<evidence type="ECO:0000256" key="3">
    <source>
        <dbReference type="ARBA" id="ARBA00022840"/>
    </source>
</evidence>
<evidence type="ECO:0000256" key="2">
    <source>
        <dbReference type="ARBA" id="ARBA00022741"/>
    </source>
</evidence>